<feature type="transmembrane region" description="Helical" evidence="7">
    <location>
        <begin position="98"/>
        <end position="115"/>
    </location>
</feature>
<dbReference type="PANTHER" id="PTHR30487">
    <property type="entry name" value="TYPE 4 PREPILIN-LIKE PROTEINS LEADER PEPTIDE-PROCESSING ENZYME"/>
    <property type="match status" value="1"/>
</dbReference>
<name>A0A1H9SMY5_9LACT</name>
<dbReference type="GO" id="GO:0008168">
    <property type="term" value="F:methyltransferase activity"/>
    <property type="evidence" value="ECO:0007669"/>
    <property type="project" value="UniProtKB-KW"/>
</dbReference>
<evidence type="ECO:0000256" key="2">
    <source>
        <dbReference type="ARBA" id="ARBA00005801"/>
    </source>
</evidence>
<dbReference type="GO" id="GO:0005886">
    <property type="term" value="C:plasma membrane"/>
    <property type="evidence" value="ECO:0007669"/>
    <property type="project" value="UniProtKB-SubCell"/>
</dbReference>
<evidence type="ECO:0000259" key="8">
    <source>
        <dbReference type="Pfam" id="PF01478"/>
    </source>
</evidence>
<keyword evidence="6 7" id="KW-0472">Membrane</keyword>
<dbReference type="Gene3D" id="1.20.120.1220">
    <property type="match status" value="1"/>
</dbReference>
<keyword evidence="10" id="KW-0489">Methyltransferase</keyword>
<protein>
    <submittedName>
        <fullName evidence="10">Leader peptidase (Prepilin peptidase) / N-methyltransferase</fullName>
    </submittedName>
</protein>
<comment type="similarity">
    <text evidence="2">Belongs to the peptidase A24 family.</text>
</comment>
<dbReference type="InterPro" id="IPR000045">
    <property type="entry name" value="Prepilin_IV_endopep_pep"/>
</dbReference>
<evidence type="ECO:0000313" key="11">
    <source>
        <dbReference type="Proteomes" id="UP000198948"/>
    </source>
</evidence>
<dbReference type="GO" id="GO:0032259">
    <property type="term" value="P:methylation"/>
    <property type="evidence" value="ECO:0007669"/>
    <property type="project" value="UniProtKB-KW"/>
</dbReference>
<accession>A0A1H9SMY5</accession>
<dbReference type="GO" id="GO:0004190">
    <property type="term" value="F:aspartic-type endopeptidase activity"/>
    <property type="evidence" value="ECO:0007669"/>
    <property type="project" value="InterPro"/>
</dbReference>
<keyword evidence="4 7" id="KW-0812">Transmembrane</keyword>
<evidence type="ECO:0000256" key="1">
    <source>
        <dbReference type="ARBA" id="ARBA00004651"/>
    </source>
</evidence>
<dbReference type="EMBL" id="FOHA01000008">
    <property type="protein sequence ID" value="SER86095.1"/>
    <property type="molecule type" value="Genomic_DNA"/>
</dbReference>
<sequence>MLFLMILSLYGSIVGSFAGVCGMRIVQKQSFYTGRSHCDKCQSVLKWYELIPLFSFLYLKGRCRTCQQVIPKEIFVFELFFASFTPFLWLTGNHHWRLLLFQFLLIGLLAVLAYIDIKIQLVPNQVHLWLMCLVLLNYQGIQTHIKGGLLIFVPLFILSWVTAEGMGGGDVKLFGSLGFVLGWKAILLIFSYAVFCSLPIAMYMKFYKGRDGVPFVPFITIGSCLFFLFNGR</sequence>
<evidence type="ECO:0000256" key="4">
    <source>
        <dbReference type="ARBA" id="ARBA00022692"/>
    </source>
</evidence>
<evidence type="ECO:0000256" key="3">
    <source>
        <dbReference type="ARBA" id="ARBA00022475"/>
    </source>
</evidence>
<dbReference type="InterPro" id="IPR010627">
    <property type="entry name" value="Prepilin_pept_A24_N"/>
</dbReference>
<reference evidence="10 11" key="1">
    <citation type="submission" date="2016-10" db="EMBL/GenBank/DDBJ databases">
        <authorList>
            <person name="de Groot N.N."/>
        </authorList>
    </citation>
    <scope>NUCLEOTIDE SEQUENCE [LARGE SCALE GENOMIC DNA]</scope>
    <source>
        <strain evidence="10 11">DSM 13760</strain>
    </source>
</reference>
<feature type="transmembrane region" description="Helical" evidence="7">
    <location>
        <begin position="145"/>
        <end position="163"/>
    </location>
</feature>
<keyword evidence="5 7" id="KW-1133">Transmembrane helix</keyword>
<feature type="domain" description="Prepilin peptidase A24 N-terminal" evidence="9">
    <location>
        <begin position="9"/>
        <end position="88"/>
    </location>
</feature>
<keyword evidence="10" id="KW-0808">Transferase</keyword>
<dbReference type="PANTHER" id="PTHR30487:SF0">
    <property type="entry name" value="PREPILIN LEADER PEPTIDASE_N-METHYLTRANSFERASE-RELATED"/>
    <property type="match status" value="1"/>
</dbReference>
<dbReference type="Pfam" id="PF01478">
    <property type="entry name" value="Peptidase_A24"/>
    <property type="match status" value="1"/>
</dbReference>
<dbReference type="STRING" id="142588.SAMN04488559_10826"/>
<feature type="transmembrane region" description="Helical" evidence="7">
    <location>
        <begin position="175"/>
        <end position="200"/>
    </location>
</feature>
<evidence type="ECO:0000256" key="5">
    <source>
        <dbReference type="ARBA" id="ARBA00022989"/>
    </source>
</evidence>
<comment type="subcellular location">
    <subcellularLocation>
        <location evidence="1">Cell membrane</location>
        <topology evidence="1">Multi-pass membrane protein</topology>
    </subcellularLocation>
</comment>
<dbReference type="GO" id="GO:0006465">
    <property type="term" value="P:signal peptide processing"/>
    <property type="evidence" value="ECO:0007669"/>
    <property type="project" value="TreeGrafter"/>
</dbReference>
<feature type="domain" description="Prepilin type IV endopeptidase peptidase" evidence="8">
    <location>
        <begin position="104"/>
        <end position="201"/>
    </location>
</feature>
<evidence type="ECO:0000259" key="9">
    <source>
        <dbReference type="Pfam" id="PF06750"/>
    </source>
</evidence>
<keyword evidence="11" id="KW-1185">Reference proteome</keyword>
<dbReference type="InterPro" id="IPR050882">
    <property type="entry name" value="Prepilin_peptidase/N-MTase"/>
</dbReference>
<evidence type="ECO:0000256" key="6">
    <source>
        <dbReference type="ARBA" id="ARBA00023136"/>
    </source>
</evidence>
<dbReference type="Proteomes" id="UP000198948">
    <property type="component" value="Unassembled WGS sequence"/>
</dbReference>
<dbReference type="AlphaFoldDB" id="A0A1H9SMY5"/>
<feature type="transmembrane region" description="Helical" evidence="7">
    <location>
        <begin position="74"/>
        <end position="91"/>
    </location>
</feature>
<organism evidence="10 11">
    <name type="scientific">Isobaculum melis</name>
    <dbReference type="NCBI Taxonomy" id="142588"/>
    <lineage>
        <taxon>Bacteria</taxon>
        <taxon>Bacillati</taxon>
        <taxon>Bacillota</taxon>
        <taxon>Bacilli</taxon>
        <taxon>Lactobacillales</taxon>
        <taxon>Carnobacteriaceae</taxon>
        <taxon>Isobaculum</taxon>
    </lineage>
</organism>
<proteinExistence type="inferred from homology"/>
<gene>
    <name evidence="10" type="ORF">SAMN04488559_10826</name>
</gene>
<dbReference type="Pfam" id="PF06750">
    <property type="entry name" value="A24_N_bact"/>
    <property type="match status" value="1"/>
</dbReference>
<evidence type="ECO:0000313" key="10">
    <source>
        <dbReference type="EMBL" id="SER86095.1"/>
    </source>
</evidence>
<feature type="transmembrane region" description="Helical" evidence="7">
    <location>
        <begin position="212"/>
        <end position="229"/>
    </location>
</feature>
<evidence type="ECO:0000256" key="7">
    <source>
        <dbReference type="SAM" id="Phobius"/>
    </source>
</evidence>
<keyword evidence="3" id="KW-1003">Cell membrane</keyword>